<evidence type="ECO:0000313" key="1">
    <source>
        <dbReference type="EMBL" id="SVD50103.1"/>
    </source>
</evidence>
<reference evidence="1" key="1">
    <citation type="submission" date="2018-05" db="EMBL/GenBank/DDBJ databases">
        <authorList>
            <person name="Lanie J.A."/>
            <person name="Ng W.-L."/>
            <person name="Kazmierczak K.M."/>
            <person name="Andrzejewski T.M."/>
            <person name="Davidsen T.M."/>
            <person name="Wayne K.J."/>
            <person name="Tettelin H."/>
            <person name="Glass J.I."/>
            <person name="Rusch D."/>
            <person name="Podicherti R."/>
            <person name="Tsui H.-C.T."/>
            <person name="Winkler M.E."/>
        </authorList>
    </citation>
    <scope>NUCLEOTIDE SEQUENCE</scope>
</reference>
<dbReference type="EMBL" id="UINC01154682">
    <property type="protein sequence ID" value="SVD50103.1"/>
    <property type="molecule type" value="Genomic_DNA"/>
</dbReference>
<sequence>MRLKRFIDIPVLIFLFTYILQPTIASSDSLFAGNIETQLLEIQEDFNENPDLLEILLMVSKHWKPSLDLAPLKEETEKLTLSARQKLQGLDRPEAIIRTIRTVI</sequence>
<name>A0A382VUD3_9ZZZZ</name>
<protein>
    <submittedName>
        <fullName evidence="1">Uncharacterized protein</fullName>
    </submittedName>
</protein>
<dbReference type="AlphaFoldDB" id="A0A382VUD3"/>
<accession>A0A382VUD3</accession>
<proteinExistence type="predicted"/>
<gene>
    <name evidence="1" type="ORF">METZ01_LOCUS402957</name>
</gene>
<feature type="non-terminal residue" evidence="1">
    <location>
        <position position="104"/>
    </location>
</feature>
<organism evidence="1">
    <name type="scientific">marine metagenome</name>
    <dbReference type="NCBI Taxonomy" id="408172"/>
    <lineage>
        <taxon>unclassified sequences</taxon>
        <taxon>metagenomes</taxon>
        <taxon>ecological metagenomes</taxon>
    </lineage>
</organism>